<protein>
    <recommendedName>
        <fullName evidence="4">Parvulin-like PPIase</fullName>
        <ecNumber evidence="3">5.2.1.8</ecNumber>
    </recommendedName>
    <alternativeName>
        <fullName evidence="6">Peptidyl-prolyl cis-trans isomerase plp</fullName>
    </alternativeName>
    <alternativeName>
        <fullName evidence="7">Rotamase plp</fullName>
    </alternativeName>
</protein>
<dbReference type="PANTHER" id="PTHR47245:SF2">
    <property type="entry name" value="PEPTIDYL-PROLYL CIS-TRANS ISOMERASE HP_0175-RELATED"/>
    <property type="match status" value="1"/>
</dbReference>
<comment type="caution">
    <text evidence="12">The sequence shown here is derived from an EMBL/GenBank/DDBJ whole genome shotgun (WGS) entry which is preliminary data.</text>
</comment>
<comment type="similarity">
    <text evidence="2">Belongs to the PpiC/parvulin rotamase family.</text>
</comment>
<dbReference type="Proteomes" id="UP001228905">
    <property type="component" value="Unassembled WGS sequence"/>
</dbReference>
<dbReference type="SUPFAM" id="SSF54534">
    <property type="entry name" value="FKBP-like"/>
    <property type="match status" value="1"/>
</dbReference>
<dbReference type="InterPro" id="IPR000297">
    <property type="entry name" value="PPIase_PpiC"/>
</dbReference>
<organism evidence="12 13">
    <name type="scientific">Caulobacter ginsengisoli</name>
    <dbReference type="NCBI Taxonomy" id="400775"/>
    <lineage>
        <taxon>Bacteria</taxon>
        <taxon>Pseudomonadati</taxon>
        <taxon>Pseudomonadota</taxon>
        <taxon>Alphaproteobacteria</taxon>
        <taxon>Caulobacterales</taxon>
        <taxon>Caulobacteraceae</taxon>
        <taxon>Caulobacter</taxon>
    </lineage>
</organism>
<keyword evidence="8 12" id="KW-0413">Isomerase</keyword>
<dbReference type="InterPro" id="IPR050245">
    <property type="entry name" value="PrsA_foldase"/>
</dbReference>
<keyword evidence="5 8" id="KW-0697">Rotamase</keyword>
<dbReference type="InterPro" id="IPR046357">
    <property type="entry name" value="PPIase_dom_sf"/>
</dbReference>
<feature type="domain" description="PpiC" evidence="11">
    <location>
        <begin position="154"/>
        <end position="245"/>
    </location>
</feature>
<dbReference type="GO" id="GO:0003755">
    <property type="term" value="F:peptidyl-prolyl cis-trans isomerase activity"/>
    <property type="evidence" value="ECO:0007669"/>
    <property type="project" value="UniProtKB-EC"/>
</dbReference>
<evidence type="ECO:0000256" key="3">
    <source>
        <dbReference type="ARBA" id="ARBA00013194"/>
    </source>
</evidence>
<feature type="signal peptide" evidence="10">
    <location>
        <begin position="1"/>
        <end position="27"/>
    </location>
</feature>
<name>A0ABU0IST8_9CAUL</name>
<gene>
    <name evidence="12" type="ORF">QO010_002227</name>
</gene>
<sequence>MTGSKQGGRRFGLLPLIAVIAMSLAVAACGQNKGSEKPPEAGDTAVARVDGRTVWVSDVKREAVAQGLIGEGEPLDLQSDLFRQVLQEVIDQKLLAAEAIKRKLDKDPLAQQRLAAARERILSDMLVEGVVEKAVTQSAINDLYQEQLRLARNSDELKARQIVVATQAQGEEIKKLLTAGASFDALAMQRSSDSATRFNGGDFGGYFTLDVMPEPYQVALKEAKVGDLIGPFAVDGGFALVRVDEKRQEDPITLDAARPQIVRFLTYDKVRDLLERLRAGAKVETFLPKSPELPGAPQEPASAPPKDVQDKVNAPPAAAPPPVPAPVAKPTLTPAKPAPAPAKKK</sequence>
<evidence type="ECO:0000256" key="1">
    <source>
        <dbReference type="ARBA" id="ARBA00000971"/>
    </source>
</evidence>
<evidence type="ECO:0000256" key="8">
    <source>
        <dbReference type="PROSITE-ProRule" id="PRU00278"/>
    </source>
</evidence>
<evidence type="ECO:0000313" key="13">
    <source>
        <dbReference type="Proteomes" id="UP001228905"/>
    </source>
</evidence>
<evidence type="ECO:0000256" key="9">
    <source>
        <dbReference type="SAM" id="MobiDB-lite"/>
    </source>
</evidence>
<dbReference type="Pfam" id="PF13145">
    <property type="entry name" value="Rotamase_2"/>
    <property type="match status" value="1"/>
</dbReference>
<dbReference type="EC" id="5.2.1.8" evidence="3"/>
<dbReference type="PANTHER" id="PTHR47245">
    <property type="entry name" value="PEPTIDYLPROLYL ISOMERASE"/>
    <property type="match status" value="1"/>
</dbReference>
<dbReference type="PROSITE" id="PS50198">
    <property type="entry name" value="PPIC_PPIASE_2"/>
    <property type="match status" value="1"/>
</dbReference>
<feature type="compositionally biased region" description="Pro residues" evidence="9">
    <location>
        <begin position="336"/>
        <end position="345"/>
    </location>
</feature>
<dbReference type="PROSITE" id="PS51257">
    <property type="entry name" value="PROKAR_LIPOPROTEIN"/>
    <property type="match status" value="1"/>
</dbReference>
<comment type="catalytic activity">
    <reaction evidence="1">
        <text>[protein]-peptidylproline (omega=180) = [protein]-peptidylproline (omega=0)</text>
        <dbReference type="Rhea" id="RHEA:16237"/>
        <dbReference type="Rhea" id="RHEA-COMP:10747"/>
        <dbReference type="Rhea" id="RHEA-COMP:10748"/>
        <dbReference type="ChEBI" id="CHEBI:83833"/>
        <dbReference type="ChEBI" id="CHEBI:83834"/>
        <dbReference type="EC" id="5.2.1.8"/>
    </reaction>
</comment>
<keyword evidence="10" id="KW-0732">Signal</keyword>
<feature type="region of interest" description="Disordered" evidence="9">
    <location>
        <begin position="287"/>
        <end position="345"/>
    </location>
</feature>
<dbReference type="Gene3D" id="1.10.8.1040">
    <property type="match status" value="1"/>
</dbReference>
<evidence type="ECO:0000259" key="11">
    <source>
        <dbReference type="PROSITE" id="PS50198"/>
    </source>
</evidence>
<evidence type="ECO:0000256" key="5">
    <source>
        <dbReference type="ARBA" id="ARBA00023110"/>
    </source>
</evidence>
<feature type="chain" id="PRO_5046313952" description="Parvulin-like PPIase" evidence="10">
    <location>
        <begin position="28"/>
        <end position="345"/>
    </location>
</feature>
<dbReference type="RefSeq" id="WP_307349134.1">
    <property type="nucleotide sequence ID" value="NZ_JAUSVS010000003.1"/>
</dbReference>
<evidence type="ECO:0000313" key="12">
    <source>
        <dbReference type="EMBL" id="MDQ0464446.1"/>
    </source>
</evidence>
<evidence type="ECO:0000256" key="10">
    <source>
        <dbReference type="SAM" id="SignalP"/>
    </source>
</evidence>
<evidence type="ECO:0000256" key="6">
    <source>
        <dbReference type="ARBA" id="ARBA00030642"/>
    </source>
</evidence>
<feature type="compositionally biased region" description="Pro residues" evidence="9">
    <location>
        <begin position="317"/>
        <end position="327"/>
    </location>
</feature>
<accession>A0ABU0IST8</accession>
<reference evidence="12 13" key="1">
    <citation type="submission" date="2023-07" db="EMBL/GenBank/DDBJ databases">
        <title>Genomic Encyclopedia of Type Strains, Phase IV (KMG-IV): sequencing the most valuable type-strain genomes for metagenomic binning, comparative biology and taxonomic classification.</title>
        <authorList>
            <person name="Goeker M."/>
        </authorList>
    </citation>
    <scope>NUCLEOTIDE SEQUENCE [LARGE SCALE GENOMIC DNA]</scope>
    <source>
        <strain evidence="12 13">DSM 18695</strain>
    </source>
</reference>
<evidence type="ECO:0000256" key="4">
    <source>
        <dbReference type="ARBA" id="ARBA00018370"/>
    </source>
</evidence>
<evidence type="ECO:0000256" key="2">
    <source>
        <dbReference type="ARBA" id="ARBA00007656"/>
    </source>
</evidence>
<dbReference type="SUPFAM" id="SSF109998">
    <property type="entry name" value="Triger factor/SurA peptide-binding domain-like"/>
    <property type="match status" value="1"/>
</dbReference>
<dbReference type="EMBL" id="JAUSVS010000003">
    <property type="protein sequence ID" value="MDQ0464446.1"/>
    <property type="molecule type" value="Genomic_DNA"/>
</dbReference>
<dbReference type="Gene3D" id="3.10.50.40">
    <property type="match status" value="1"/>
</dbReference>
<dbReference type="InterPro" id="IPR027304">
    <property type="entry name" value="Trigger_fact/SurA_dom_sf"/>
</dbReference>
<evidence type="ECO:0000256" key="7">
    <source>
        <dbReference type="ARBA" id="ARBA00031484"/>
    </source>
</evidence>
<keyword evidence="13" id="KW-1185">Reference proteome</keyword>
<proteinExistence type="inferred from homology"/>